<dbReference type="CDD" id="cd14852">
    <property type="entry name" value="LD-carboxypeptidase"/>
    <property type="match status" value="1"/>
</dbReference>
<keyword evidence="2" id="KW-0812">Transmembrane</keyword>
<protein>
    <recommendedName>
        <fullName evidence="3">D-alanyl-D-alanine carboxypeptidase-like core domain-containing protein</fullName>
    </recommendedName>
</protein>
<evidence type="ECO:0000256" key="2">
    <source>
        <dbReference type="SAM" id="Phobius"/>
    </source>
</evidence>
<dbReference type="PANTHER" id="PTHR34385">
    <property type="entry name" value="D-ALANYL-D-ALANINE CARBOXYPEPTIDASE"/>
    <property type="match status" value="1"/>
</dbReference>
<keyword evidence="5" id="KW-1185">Reference proteome</keyword>
<feature type="compositionally biased region" description="Pro residues" evidence="1">
    <location>
        <begin position="62"/>
        <end position="74"/>
    </location>
</feature>
<feature type="transmembrane region" description="Helical" evidence="2">
    <location>
        <begin position="21"/>
        <end position="45"/>
    </location>
</feature>
<name>A0A8J3M6M1_9MICO</name>
<reference evidence="4" key="1">
    <citation type="journal article" date="2014" name="Int. J. Syst. Evol. Microbiol.">
        <title>Complete genome sequence of Corynebacterium casei LMG S-19264T (=DSM 44701T), isolated from a smear-ripened cheese.</title>
        <authorList>
            <consortium name="US DOE Joint Genome Institute (JGI-PGF)"/>
            <person name="Walter F."/>
            <person name="Albersmeier A."/>
            <person name="Kalinowski J."/>
            <person name="Ruckert C."/>
        </authorList>
    </citation>
    <scope>NUCLEOTIDE SEQUENCE</scope>
    <source>
        <strain evidence="4">CGMCC 1.16548</strain>
    </source>
</reference>
<keyword evidence="2" id="KW-1133">Transmembrane helix</keyword>
<dbReference type="InterPro" id="IPR052179">
    <property type="entry name" value="DD-CPase-like"/>
</dbReference>
<comment type="caution">
    <text evidence="4">The sequence shown here is derived from an EMBL/GenBank/DDBJ whole genome shotgun (WGS) entry which is preliminary data.</text>
</comment>
<organism evidence="4 5">
    <name type="scientific">Pseudolysinimonas yzui</name>
    <dbReference type="NCBI Taxonomy" id="2708254"/>
    <lineage>
        <taxon>Bacteria</taxon>
        <taxon>Bacillati</taxon>
        <taxon>Actinomycetota</taxon>
        <taxon>Actinomycetes</taxon>
        <taxon>Micrococcales</taxon>
        <taxon>Microbacteriaceae</taxon>
        <taxon>Pseudolysinimonas</taxon>
    </lineage>
</organism>
<feature type="domain" description="D-alanyl-D-alanine carboxypeptidase-like core" evidence="3">
    <location>
        <begin position="118"/>
        <end position="246"/>
    </location>
</feature>
<sequence length="275" mass="29696">MTDQPMLRVRHRGPTPQQIRTRRIVTVAIVVVVAALIVGAIFLFAPKGGTPVAEPSETPTPSSTPTPTPTPTPTFPLDQFDIDSAASLQVVVNKLRPLNPQDYAPADLVALNIIGGGQLRAEAAAKMQELLAAHTAETGLEMQSLSTYRSYSRQVDVYNGWVAQLGQEGADLTSARPGHSEHQTGLAMDLGAVPSQCNLDQCFATTAQGQWLAANAYRFGFIIRYPEGYTPITGYEYEPWHVRYVGVPLATEMHDTGVMTLEEMFGLPAAPTYAG</sequence>
<dbReference type="Proteomes" id="UP000617531">
    <property type="component" value="Unassembled WGS sequence"/>
</dbReference>
<evidence type="ECO:0000313" key="5">
    <source>
        <dbReference type="Proteomes" id="UP000617531"/>
    </source>
</evidence>
<dbReference type="SUPFAM" id="SSF55166">
    <property type="entry name" value="Hedgehog/DD-peptidase"/>
    <property type="match status" value="1"/>
</dbReference>
<dbReference type="Pfam" id="PF02557">
    <property type="entry name" value="VanY"/>
    <property type="match status" value="1"/>
</dbReference>
<dbReference type="InterPro" id="IPR058193">
    <property type="entry name" value="VanY/YodJ_core_dom"/>
</dbReference>
<dbReference type="GO" id="GO:0006508">
    <property type="term" value="P:proteolysis"/>
    <property type="evidence" value="ECO:0007669"/>
    <property type="project" value="InterPro"/>
</dbReference>
<evidence type="ECO:0000313" key="4">
    <source>
        <dbReference type="EMBL" id="GHF26908.1"/>
    </source>
</evidence>
<dbReference type="InterPro" id="IPR003709">
    <property type="entry name" value="VanY-like_core_dom"/>
</dbReference>
<dbReference type="RefSeq" id="WP_229842143.1">
    <property type="nucleotide sequence ID" value="NZ_BNAI01000013.1"/>
</dbReference>
<reference evidence="4" key="2">
    <citation type="submission" date="2020-09" db="EMBL/GenBank/DDBJ databases">
        <authorList>
            <person name="Sun Q."/>
            <person name="Zhou Y."/>
        </authorList>
    </citation>
    <scope>NUCLEOTIDE SEQUENCE</scope>
    <source>
        <strain evidence="4">CGMCC 1.16548</strain>
    </source>
</reference>
<feature type="region of interest" description="Disordered" evidence="1">
    <location>
        <begin position="51"/>
        <end position="74"/>
    </location>
</feature>
<dbReference type="Gene3D" id="3.30.1380.10">
    <property type="match status" value="1"/>
</dbReference>
<proteinExistence type="predicted"/>
<dbReference type="AlphaFoldDB" id="A0A8J3M6M1"/>
<dbReference type="PANTHER" id="PTHR34385:SF1">
    <property type="entry name" value="PEPTIDOGLYCAN L-ALANYL-D-GLUTAMATE ENDOPEPTIDASE CWLK"/>
    <property type="match status" value="1"/>
</dbReference>
<dbReference type="EMBL" id="BNAI01000013">
    <property type="protein sequence ID" value="GHF26908.1"/>
    <property type="molecule type" value="Genomic_DNA"/>
</dbReference>
<keyword evidence="2" id="KW-0472">Membrane</keyword>
<dbReference type="GO" id="GO:0008233">
    <property type="term" value="F:peptidase activity"/>
    <property type="evidence" value="ECO:0007669"/>
    <property type="project" value="InterPro"/>
</dbReference>
<evidence type="ECO:0000259" key="3">
    <source>
        <dbReference type="Pfam" id="PF02557"/>
    </source>
</evidence>
<dbReference type="InterPro" id="IPR009045">
    <property type="entry name" value="Zn_M74/Hedgehog-like"/>
</dbReference>
<gene>
    <name evidence="4" type="ORF">GCM10011600_29790</name>
</gene>
<evidence type="ECO:0000256" key="1">
    <source>
        <dbReference type="SAM" id="MobiDB-lite"/>
    </source>
</evidence>
<accession>A0A8J3M6M1</accession>